<name>A0A5Q5BPF6_MYCSS</name>
<dbReference type="KEGG" id="mmc:Mmcs_4220"/>
<dbReference type="EMBL" id="CP000384">
    <property type="protein sequence ID" value="ABG10325.1"/>
    <property type="molecule type" value="Genomic_DNA"/>
</dbReference>
<evidence type="ECO:0000313" key="2">
    <source>
        <dbReference type="EMBL" id="ABG10325.1"/>
    </source>
</evidence>
<reference evidence="2" key="1">
    <citation type="submission" date="2006-06" db="EMBL/GenBank/DDBJ databases">
        <title>Complete sequence of chromosome of Mycobacterium sp. MCS.</title>
        <authorList>
            <consortium name="US DOE Joint Genome Institute"/>
            <person name="Copeland A."/>
            <person name="Lucas S."/>
            <person name="Lapidus A."/>
            <person name="Barry K."/>
            <person name="Detter J.C."/>
            <person name="Glavina del Rio T."/>
            <person name="Hammon N."/>
            <person name="Israni S."/>
            <person name="Dalin E."/>
            <person name="Tice H."/>
            <person name="Pitluck S."/>
            <person name="Martinez M."/>
            <person name="Schmutz J."/>
            <person name="Larimer F."/>
            <person name="Land M."/>
            <person name="Hauser L."/>
            <person name="Kyrpides N."/>
            <person name="Kim E."/>
            <person name="Miller C.D."/>
            <person name="Hughes J.E."/>
            <person name="Anderson A.J."/>
            <person name="Sims R.C."/>
            <person name="Richardson P."/>
        </authorList>
    </citation>
    <scope>NUCLEOTIDE SEQUENCE [LARGE SCALE GENOMIC DNA]</scope>
    <source>
        <strain evidence="2">MCS</strain>
    </source>
</reference>
<organism evidence="2">
    <name type="scientific">Mycobacterium sp. (strain MCS)</name>
    <dbReference type="NCBI Taxonomy" id="164756"/>
    <lineage>
        <taxon>Bacteria</taxon>
        <taxon>Bacillati</taxon>
        <taxon>Actinomycetota</taxon>
        <taxon>Actinomycetes</taxon>
        <taxon>Mycobacteriales</taxon>
        <taxon>Mycobacteriaceae</taxon>
        <taxon>Mycobacterium</taxon>
    </lineage>
</organism>
<proteinExistence type="predicted"/>
<sequence length="154" mass="17435">MSLWEDAAAKKAAERSQASAGERADQRLAEQQRAQLKEFVEAMTRLGVAPTKQTFWSNVGIRDSGGTKKVRVPAMQGWTIMHDPGRYDMHPTHYFVATTGDVYSSTVPPHQKMFSKPPLPEPWALPIKWDHWGQLFESKTLGERLRDIIAEKMA</sequence>
<gene>
    <name evidence="2" type="ordered locus">Mmcs_4220</name>
</gene>
<protein>
    <submittedName>
        <fullName evidence="2">Uncharacterized protein</fullName>
    </submittedName>
</protein>
<dbReference type="AlphaFoldDB" id="A0A5Q5BPF6"/>
<feature type="region of interest" description="Disordered" evidence="1">
    <location>
        <begin position="1"/>
        <end position="29"/>
    </location>
</feature>
<accession>A0A5Q5BPF6</accession>
<evidence type="ECO:0000256" key="1">
    <source>
        <dbReference type="SAM" id="MobiDB-lite"/>
    </source>
</evidence>